<dbReference type="EMBL" id="QMDW01000093">
    <property type="protein sequence ID" value="RJX46980.1"/>
    <property type="molecule type" value="Genomic_DNA"/>
</dbReference>
<proteinExistence type="predicted"/>
<name>A0A3A6Q7G3_9EURY</name>
<feature type="non-terminal residue" evidence="1">
    <location>
        <position position="70"/>
    </location>
</feature>
<dbReference type="InterPro" id="IPR055966">
    <property type="entry name" value="DUF7544"/>
</dbReference>
<keyword evidence="2" id="KW-1185">Reference proteome</keyword>
<dbReference type="Pfam" id="PF24400">
    <property type="entry name" value="DUF7544"/>
    <property type="match status" value="1"/>
</dbReference>
<accession>A0A3A6Q7G3</accession>
<dbReference type="AlphaFoldDB" id="A0A3A6Q7G3"/>
<organism evidence="1 2">
    <name type="scientific">Halonotius pteroides</name>
    <dbReference type="NCBI Taxonomy" id="268735"/>
    <lineage>
        <taxon>Archaea</taxon>
        <taxon>Methanobacteriati</taxon>
        <taxon>Methanobacteriota</taxon>
        <taxon>Stenosarchaea group</taxon>
        <taxon>Halobacteria</taxon>
        <taxon>Halobacteriales</taxon>
        <taxon>Haloferacaceae</taxon>
        <taxon>Halonotius</taxon>
    </lineage>
</organism>
<reference evidence="1 2" key="1">
    <citation type="submission" date="2018-06" db="EMBL/GenBank/DDBJ databases">
        <title>Halonotius sp. F13-13 a new haloarchaeeon isolated from a solar saltern from Isla Cristina, Huelva, Spain.</title>
        <authorList>
            <person name="Duran-Viseras A."/>
            <person name="Sanchez-Porro C."/>
            <person name="Ventosa A."/>
        </authorList>
    </citation>
    <scope>NUCLEOTIDE SEQUENCE [LARGE SCALE GENOMIC DNA]</scope>
    <source>
        <strain evidence="1 2">CECT 7525</strain>
    </source>
</reference>
<protein>
    <submittedName>
        <fullName evidence="1">Uncharacterized protein</fullName>
    </submittedName>
</protein>
<sequence length="70" mass="7162">MPLHAIDDISDAFGATAAFLFPFDTRRWAKLAVVSLFVGGGLSLPTFQANASGGLDEPIGTGAPGFPPDA</sequence>
<evidence type="ECO:0000313" key="1">
    <source>
        <dbReference type="EMBL" id="RJX46980.1"/>
    </source>
</evidence>
<evidence type="ECO:0000313" key="2">
    <source>
        <dbReference type="Proteomes" id="UP000281564"/>
    </source>
</evidence>
<dbReference type="Proteomes" id="UP000281564">
    <property type="component" value="Unassembled WGS sequence"/>
</dbReference>
<comment type="caution">
    <text evidence="1">The sequence shown here is derived from an EMBL/GenBank/DDBJ whole genome shotgun (WGS) entry which is preliminary data.</text>
</comment>
<gene>
    <name evidence="1" type="ORF">DP106_15275</name>
</gene>